<protein>
    <submittedName>
        <fullName evidence="2">Uncharacterized protein</fullName>
    </submittedName>
</protein>
<dbReference type="RefSeq" id="WP_156785827.1">
    <property type="nucleotide sequence ID" value="NZ_CACVBB010000004.1"/>
</dbReference>
<dbReference type="Proteomes" id="UP000509443">
    <property type="component" value="Chromosome"/>
</dbReference>
<organism evidence="2 3">
    <name type="scientific">Bartonella alsatica</name>
    <dbReference type="NCBI Taxonomy" id="52764"/>
    <lineage>
        <taxon>Bacteria</taxon>
        <taxon>Pseudomonadati</taxon>
        <taxon>Pseudomonadota</taxon>
        <taxon>Alphaproteobacteria</taxon>
        <taxon>Hyphomicrobiales</taxon>
        <taxon>Bartonellaceae</taxon>
        <taxon>Bartonella</taxon>
    </lineage>
</organism>
<sequence length="46" mass="5025">MRKLAATRAAAGVTVSQMQALFGWAEDKTGSNKKASKRSRTNRKTN</sequence>
<gene>
    <name evidence="2" type="ORF">HWV54_01980</name>
</gene>
<evidence type="ECO:0000313" key="3">
    <source>
        <dbReference type="Proteomes" id="UP000509443"/>
    </source>
</evidence>
<feature type="compositionally biased region" description="Basic residues" evidence="1">
    <location>
        <begin position="34"/>
        <end position="46"/>
    </location>
</feature>
<reference evidence="2 3" key="1">
    <citation type="submission" date="2020-06" db="EMBL/GenBank/DDBJ databases">
        <title>Complete closed genome sequence of Bartonella alsatica CIP 105477.</title>
        <authorList>
            <person name="Thibau A."/>
            <person name="Schultze T.G."/>
            <person name="Kempf V.A.J."/>
        </authorList>
    </citation>
    <scope>NUCLEOTIDE SEQUENCE [LARGE SCALE GENOMIC DNA]</scope>
    <source>
        <strain evidence="2 3">CIP 105477</strain>
    </source>
</reference>
<proteinExistence type="predicted"/>
<name>A0ABX6QF05_9HYPH</name>
<feature type="region of interest" description="Disordered" evidence="1">
    <location>
        <begin position="24"/>
        <end position="46"/>
    </location>
</feature>
<evidence type="ECO:0000313" key="2">
    <source>
        <dbReference type="EMBL" id="QLC51727.1"/>
    </source>
</evidence>
<evidence type="ECO:0000256" key="1">
    <source>
        <dbReference type="SAM" id="MobiDB-lite"/>
    </source>
</evidence>
<dbReference type="EMBL" id="CP058235">
    <property type="protein sequence ID" value="QLC51727.1"/>
    <property type="molecule type" value="Genomic_DNA"/>
</dbReference>
<keyword evidence="3" id="KW-1185">Reference proteome</keyword>
<accession>A0ABX6QF05</accession>